<gene>
    <name evidence="2" type="ORF">DDE84_01285</name>
</gene>
<dbReference type="InterPro" id="IPR036388">
    <property type="entry name" value="WH-like_DNA-bd_sf"/>
</dbReference>
<feature type="region of interest" description="Disordered" evidence="1">
    <location>
        <begin position="97"/>
        <end position="149"/>
    </location>
</feature>
<accession>A0A5N6S9N6</accession>
<dbReference type="EMBL" id="QDAG01000001">
    <property type="protein sequence ID" value="KAE8130241.1"/>
    <property type="molecule type" value="Genomic_DNA"/>
</dbReference>
<dbReference type="OrthoDB" id="4749820at2"/>
<dbReference type="RefSeq" id="WP_152579933.1">
    <property type="nucleotide sequence ID" value="NZ_QDAG01000001.1"/>
</dbReference>
<evidence type="ECO:0000313" key="2">
    <source>
        <dbReference type="EMBL" id="KAE8130241.1"/>
    </source>
</evidence>
<evidence type="ECO:0000313" key="3">
    <source>
        <dbReference type="Proteomes" id="UP000325415"/>
    </source>
</evidence>
<feature type="compositionally biased region" description="Basic and acidic residues" evidence="1">
    <location>
        <begin position="101"/>
        <end position="137"/>
    </location>
</feature>
<reference evidence="2 3" key="1">
    <citation type="submission" date="2018-04" db="EMBL/GenBank/DDBJ databases">
        <authorList>
            <person name="Eckel V.P."/>
            <person name="Vogel R.F."/>
        </authorList>
    </citation>
    <scope>NUCLEOTIDE SEQUENCE [LARGE SCALE GENOMIC DNA]</scope>
    <source>
        <strain evidence="3">TMW 2.1764</strain>
    </source>
</reference>
<dbReference type="GeneID" id="78126337"/>
<keyword evidence="3" id="KW-1185">Reference proteome</keyword>
<evidence type="ECO:0000256" key="1">
    <source>
        <dbReference type="SAM" id="MobiDB-lite"/>
    </source>
</evidence>
<organism evidence="2 3">
    <name type="scientific">Bifidobacterium tibiigranuli</name>
    <dbReference type="NCBI Taxonomy" id="2172043"/>
    <lineage>
        <taxon>Bacteria</taxon>
        <taxon>Bacillati</taxon>
        <taxon>Actinomycetota</taxon>
        <taxon>Actinomycetes</taxon>
        <taxon>Bifidobacteriales</taxon>
        <taxon>Bifidobacteriaceae</taxon>
        <taxon>Bifidobacterium</taxon>
    </lineage>
</organism>
<dbReference type="Pfam" id="PF13730">
    <property type="entry name" value="HTH_36"/>
    <property type="match status" value="1"/>
</dbReference>
<protein>
    <submittedName>
        <fullName evidence="2">Helix-turn-helix domain-containing protein</fullName>
    </submittedName>
</protein>
<comment type="caution">
    <text evidence="2">The sequence shown here is derived from an EMBL/GenBank/DDBJ whole genome shotgun (WGS) entry which is preliminary data.</text>
</comment>
<dbReference type="AlphaFoldDB" id="A0A5N6S9N6"/>
<dbReference type="Proteomes" id="UP000325415">
    <property type="component" value="Unassembled WGS sequence"/>
</dbReference>
<sequence>MSAILYGKAKRTVVGDRSAKLILLILCDYADDNNRAWPGIDRLRAEGEASASTVQRALRHLEAIGLIERDMEYGTRFRADQAPWVYRITLDGAQKVTYSSRKAEQKARRDAKRGSAGDTPSDAKRGSAGDTPIRHDGVSPMTQRGVMGDYSGVAPMTQRGVMGATQSLKEPSLEPSERVTRARNPIQEFKPDDQHRALAAVLRLDVDDELAKFVDSCLANGKTPRDIPAAFRNWLRRGHELGITRAQTHVDSPERHVTAPHRHSPACEHVEAIIQPYKGLLSTRNADGFGTSPMLRARQALAESLNHGLSGPQALKALHLPVDDLEAIA</sequence>
<name>A0A5N6S9N6_9BIFI</name>
<proteinExistence type="predicted"/>
<dbReference type="Gene3D" id="1.10.10.10">
    <property type="entry name" value="Winged helix-like DNA-binding domain superfamily/Winged helix DNA-binding domain"/>
    <property type="match status" value="1"/>
</dbReference>